<dbReference type="Proteomes" id="UP000282323">
    <property type="component" value="Unassembled WGS sequence"/>
</dbReference>
<dbReference type="PRINTS" id="PR01438">
    <property type="entry name" value="UNVRSLSTRESS"/>
</dbReference>
<comment type="caution">
    <text evidence="3">The sequence shown here is derived from an EMBL/GenBank/DDBJ whole genome shotgun (WGS) entry which is preliminary data.</text>
</comment>
<dbReference type="AlphaFoldDB" id="A0A3N6MSI4"/>
<evidence type="ECO:0000313" key="4">
    <source>
        <dbReference type="Proteomes" id="UP000282323"/>
    </source>
</evidence>
<evidence type="ECO:0000256" key="1">
    <source>
        <dbReference type="ARBA" id="ARBA00008791"/>
    </source>
</evidence>
<dbReference type="Gene3D" id="3.40.50.620">
    <property type="entry name" value="HUPs"/>
    <property type="match status" value="2"/>
</dbReference>
<dbReference type="CDD" id="cd00293">
    <property type="entry name" value="USP-like"/>
    <property type="match status" value="2"/>
</dbReference>
<dbReference type="PANTHER" id="PTHR46268">
    <property type="entry name" value="STRESS RESPONSE PROTEIN NHAX"/>
    <property type="match status" value="1"/>
</dbReference>
<dbReference type="InterPro" id="IPR006016">
    <property type="entry name" value="UspA"/>
</dbReference>
<dbReference type="SUPFAM" id="SSF52402">
    <property type="entry name" value="Adenine nucleotide alpha hydrolases-like"/>
    <property type="match status" value="2"/>
</dbReference>
<dbReference type="OrthoDB" id="281037at2157"/>
<comment type="similarity">
    <text evidence="1">Belongs to the universal stress protein A family.</text>
</comment>
<proteinExistence type="inferred from homology"/>
<dbReference type="RefSeq" id="WP_124193684.1">
    <property type="nucleotide sequence ID" value="NZ_REGA01000001.1"/>
</dbReference>
<evidence type="ECO:0000259" key="2">
    <source>
        <dbReference type="Pfam" id="PF00582"/>
    </source>
</evidence>
<protein>
    <submittedName>
        <fullName evidence="3">Universal stress protein</fullName>
    </submittedName>
</protein>
<organism evidence="3 4">
    <name type="scientific">Natrarchaeobius chitinivorans</name>
    <dbReference type="NCBI Taxonomy" id="1679083"/>
    <lineage>
        <taxon>Archaea</taxon>
        <taxon>Methanobacteriati</taxon>
        <taxon>Methanobacteriota</taxon>
        <taxon>Stenosarchaea group</taxon>
        <taxon>Halobacteria</taxon>
        <taxon>Halobacteriales</taxon>
        <taxon>Natrialbaceae</taxon>
        <taxon>Natrarchaeobius</taxon>
    </lineage>
</organism>
<dbReference type="Pfam" id="PF00582">
    <property type="entry name" value="Usp"/>
    <property type="match status" value="2"/>
</dbReference>
<dbReference type="InterPro" id="IPR014729">
    <property type="entry name" value="Rossmann-like_a/b/a_fold"/>
</dbReference>
<dbReference type="InterPro" id="IPR006015">
    <property type="entry name" value="Universal_stress_UspA"/>
</dbReference>
<name>A0A3N6MSI4_NATCH</name>
<reference evidence="3 4" key="1">
    <citation type="submission" date="2018-10" db="EMBL/GenBank/DDBJ databases">
        <title>Natrarchaeobius chitinivorans gen. nov., sp. nov., and Natrarchaeobius haloalkaliphilus sp. nov., alkaliphilic, chitin-utilizing haloarchaea from hypersaline alkaline lakes.</title>
        <authorList>
            <person name="Sorokin D.Y."/>
            <person name="Elcheninov A.G."/>
            <person name="Kostrikina N.A."/>
            <person name="Bale N.J."/>
            <person name="Sinninghe Damste J.S."/>
            <person name="Khijniak T.V."/>
            <person name="Kublanov I.V."/>
            <person name="Toshchakov S.V."/>
        </authorList>
    </citation>
    <scope>NUCLEOTIDE SEQUENCE [LARGE SCALE GENOMIC DNA]</scope>
    <source>
        <strain evidence="3 4">AArcht4T</strain>
    </source>
</reference>
<evidence type="ECO:0000313" key="3">
    <source>
        <dbReference type="EMBL" id="RQG97706.1"/>
    </source>
</evidence>
<sequence length="262" mass="27989">MYRILVPVDTDLGRALHQAKHVARVANSGADIEATVLHVTPEWRQRRFSENDAAVEAVEHLEAEGVPVTRALEQGKVSQRIVEVADEREIHEIVMGGRKHSGVTMAVIGSIVQDVVLSADRPVTITGSTDSPAGETYQVLVPVDADEQRARRQANYVATLPTAPDAIAATILHVESEHTTRGFSDFDAAVTAADTLAEAGVPVERVTASGNVSEQILTHATDLNVNDIVMGGRKRSAVQKVVLGSISQEIVTSADRPVTITG</sequence>
<dbReference type="PANTHER" id="PTHR46268:SF6">
    <property type="entry name" value="UNIVERSAL STRESS PROTEIN UP12"/>
    <property type="match status" value="1"/>
</dbReference>
<feature type="domain" description="UspA" evidence="2">
    <location>
        <begin position="3"/>
        <end position="125"/>
    </location>
</feature>
<accession>A0A3N6MSI4</accession>
<gene>
    <name evidence="3" type="ORF">EA473_00350</name>
</gene>
<keyword evidence="4" id="KW-1185">Reference proteome</keyword>
<dbReference type="EMBL" id="REGA01000001">
    <property type="protein sequence ID" value="RQG97706.1"/>
    <property type="molecule type" value="Genomic_DNA"/>
</dbReference>
<feature type="domain" description="UspA" evidence="2">
    <location>
        <begin position="139"/>
        <end position="260"/>
    </location>
</feature>